<reference evidence="4" key="2">
    <citation type="submission" date="2014-09" db="EMBL/GenBank/DDBJ databases">
        <authorList>
            <person name="Sharma Rahul"/>
            <person name="Thines Marco"/>
        </authorList>
    </citation>
    <scope>NUCLEOTIDE SEQUENCE [LARGE SCALE GENOMIC DNA]</scope>
</reference>
<organism evidence="3 4">
    <name type="scientific">Plasmopara halstedii</name>
    <name type="common">Downy mildew of sunflower</name>
    <dbReference type="NCBI Taxonomy" id="4781"/>
    <lineage>
        <taxon>Eukaryota</taxon>
        <taxon>Sar</taxon>
        <taxon>Stramenopiles</taxon>
        <taxon>Oomycota</taxon>
        <taxon>Peronosporomycetes</taxon>
        <taxon>Peronosporales</taxon>
        <taxon>Peronosporaceae</taxon>
        <taxon>Plasmopara</taxon>
    </lineage>
</organism>
<accession>A0A0P1AQH9</accession>
<evidence type="ECO:0000313" key="3">
    <source>
        <dbReference type="EMBL" id="CEG43447.1"/>
    </source>
</evidence>
<feature type="chain" id="PRO_5015043496" description="Glycoside hydrolase 131 catalytic N-terminal domain-containing protein" evidence="1">
    <location>
        <begin position="23"/>
        <end position="273"/>
    </location>
</feature>
<evidence type="ECO:0000313" key="4">
    <source>
        <dbReference type="Proteomes" id="UP000054928"/>
    </source>
</evidence>
<dbReference type="PANTHER" id="PTHR34612:SF6">
    <property type="entry name" value="GLYCOSIDE HYDROLASE 131 CATALYTIC N-TERMINAL DOMAIN-CONTAINING PROTEIN"/>
    <property type="match status" value="1"/>
</dbReference>
<dbReference type="RefSeq" id="XP_024579927.1">
    <property type="nucleotide sequence ID" value="XM_024729562.1"/>
</dbReference>
<dbReference type="GeneID" id="36408697"/>
<sequence length="273" mass="30601">MVFLSAIFGAVALASSYTVAHAQKTVMPLPWDGRGEGLDVKTITKKYLTHILTMRNDSKLTVEDYISIEQKAREPAYNGDSAVISISVDGKAQFKDQHDFRRTELVQFVASNPKGVTFFRTSFMKKEAFLNPYAWQLVFDELHVIELRVDASVTPAKLIFLCGGTWDPKWETTFKPGTWYNFGIAVSAGETPQSVKIEFYESEGNEELVLKTKETAEKPYPSDFEFHIGLLTLSDDKSAPKMNKDPDTLMFNGVSVTPEISTATSLNVNFQQN</sequence>
<dbReference type="EMBL" id="CCYD01001483">
    <property type="protein sequence ID" value="CEG45033.1"/>
    <property type="molecule type" value="Genomic_DNA"/>
</dbReference>
<evidence type="ECO:0000256" key="1">
    <source>
        <dbReference type="SAM" id="SignalP"/>
    </source>
</evidence>
<feature type="signal peptide" evidence="1">
    <location>
        <begin position="1"/>
        <end position="22"/>
    </location>
</feature>
<dbReference type="Gene3D" id="2.60.120.1160">
    <property type="match status" value="1"/>
</dbReference>
<proteinExistence type="predicted"/>
<dbReference type="AlphaFoldDB" id="A0A0P1AQH9"/>
<keyword evidence="4" id="KW-1185">Reference proteome</keyword>
<dbReference type="OrthoDB" id="120072at2759"/>
<dbReference type="RefSeq" id="XP_024581402.1">
    <property type="nucleotide sequence ID" value="XM_024715733.1"/>
</dbReference>
<dbReference type="EMBL" id="CCYD01000667">
    <property type="protein sequence ID" value="CEG43558.1"/>
    <property type="molecule type" value="Genomic_DNA"/>
</dbReference>
<dbReference type="Proteomes" id="UP000054928">
    <property type="component" value="Unassembled WGS sequence"/>
</dbReference>
<evidence type="ECO:0000259" key="2">
    <source>
        <dbReference type="Pfam" id="PF18271"/>
    </source>
</evidence>
<protein>
    <recommendedName>
        <fullName evidence="2">Glycoside hydrolase 131 catalytic N-terminal domain-containing protein</fullName>
    </recommendedName>
</protein>
<dbReference type="RefSeq" id="XP_024579816.1">
    <property type="nucleotide sequence ID" value="XM_024729439.1"/>
</dbReference>
<dbReference type="Pfam" id="PF18271">
    <property type="entry name" value="GH131_N"/>
    <property type="match status" value="1"/>
</dbReference>
<feature type="domain" description="Glycoside hydrolase 131 catalytic N-terminal" evidence="2">
    <location>
        <begin position="29"/>
        <end position="260"/>
    </location>
</feature>
<dbReference type="GeneID" id="36396414"/>
<keyword evidence="1" id="KW-0732">Signal</keyword>
<reference evidence="3" key="1">
    <citation type="submission" date="2014-09" db="EMBL/GenBank/DDBJ databases">
        <authorList>
            <person name="Magalhaes I.L.F."/>
            <person name="Oliveira U."/>
            <person name="Santos F.R."/>
            <person name="Vidigal T.H.D.A."/>
            <person name="Brescovit A.D."/>
            <person name="Santos A.J."/>
        </authorList>
    </citation>
    <scope>NUCLEOTIDE SEQUENCE [LARGE SCALE GENOMIC DNA]</scope>
</reference>
<dbReference type="STRING" id="4781.A0A0P1AQH9"/>
<dbReference type="PANTHER" id="PTHR34612">
    <property type="entry name" value="GH131_N DOMAIN-CONTAINING PROTEIN"/>
    <property type="match status" value="1"/>
</dbReference>
<dbReference type="GeneID" id="36408805"/>
<dbReference type="InterPro" id="IPR041524">
    <property type="entry name" value="GH131_N"/>
</dbReference>
<dbReference type="EMBL" id="CCYD01000667">
    <property type="protein sequence ID" value="CEG43447.1"/>
    <property type="molecule type" value="Genomic_DNA"/>
</dbReference>
<name>A0A0P1AQH9_PLAHL</name>